<dbReference type="SUPFAM" id="SSF111369">
    <property type="entry name" value="HlyD-like secretion proteins"/>
    <property type="match status" value="1"/>
</dbReference>
<dbReference type="FunFam" id="2.40.30.170:FF:000010">
    <property type="entry name" value="Efflux RND transporter periplasmic adaptor subunit"/>
    <property type="match status" value="1"/>
</dbReference>
<accession>A0A9J6PIU5</accession>
<name>A0A9J6PIU5_9PROT</name>
<dbReference type="Gene3D" id="2.40.420.20">
    <property type="match status" value="1"/>
</dbReference>
<feature type="domain" description="CusB-like beta-barrel" evidence="4">
    <location>
        <begin position="201"/>
        <end position="273"/>
    </location>
</feature>
<keyword evidence="7" id="KW-1185">Reference proteome</keyword>
<dbReference type="InterPro" id="IPR006143">
    <property type="entry name" value="RND_pump_MFP"/>
</dbReference>
<dbReference type="Proteomes" id="UP001055804">
    <property type="component" value="Unassembled WGS sequence"/>
</dbReference>
<evidence type="ECO:0000256" key="2">
    <source>
        <dbReference type="SAM" id="MobiDB-lite"/>
    </source>
</evidence>
<dbReference type="AlphaFoldDB" id="A0A9J6PIU5"/>
<comment type="similarity">
    <text evidence="1">Belongs to the membrane fusion protein (MFP) (TC 8.A.1) family.</text>
</comment>
<evidence type="ECO:0000313" key="7">
    <source>
        <dbReference type="Proteomes" id="UP001055804"/>
    </source>
</evidence>
<dbReference type="GO" id="GO:0015562">
    <property type="term" value="F:efflux transmembrane transporter activity"/>
    <property type="evidence" value="ECO:0007669"/>
    <property type="project" value="TreeGrafter"/>
</dbReference>
<dbReference type="Gene3D" id="2.40.30.170">
    <property type="match status" value="1"/>
</dbReference>
<dbReference type="PANTHER" id="PTHR30469">
    <property type="entry name" value="MULTIDRUG RESISTANCE PROTEIN MDTA"/>
    <property type="match status" value="1"/>
</dbReference>
<dbReference type="GO" id="GO:1990281">
    <property type="term" value="C:efflux pump complex"/>
    <property type="evidence" value="ECO:0007669"/>
    <property type="project" value="TreeGrafter"/>
</dbReference>
<gene>
    <name evidence="6" type="ORF">NJQ99_08640</name>
</gene>
<organism evidence="6 7">
    <name type="scientific">Futiania mangrovi</name>
    <dbReference type="NCBI Taxonomy" id="2959716"/>
    <lineage>
        <taxon>Bacteria</taxon>
        <taxon>Pseudomonadati</taxon>
        <taxon>Pseudomonadota</taxon>
        <taxon>Alphaproteobacteria</taxon>
        <taxon>Futianiales</taxon>
        <taxon>Futianiaceae</taxon>
        <taxon>Futiania</taxon>
    </lineage>
</organism>
<proteinExistence type="inferred from homology"/>
<feature type="region of interest" description="Disordered" evidence="2">
    <location>
        <begin position="344"/>
        <end position="399"/>
    </location>
</feature>
<dbReference type="InterPro" id="IPR058792">
    <property type="entry name" value="Beta-barrel_RND_2"/>
</dbReference>
<dbReference type="Pfam" id="PF25917">
    <property type="entry name" value="BSH_RND"/>
    <property type="match status" value="1"/>
</dbReference>
<evidence type="ECO:0000259" key="5">
    <source>
        <dbReference type="Pfam" id="PF25989"/>
    </source>
</evidence>
<dbReference type="PANTHER" id="PTHR30469:SF36">
    <property type="entry name" value="BLL3903 PROTEIN"/>
    <property type="match status" value="1"/>
</dbReference>
<dbReference type="Pfam" id="PF25989">
    <property type="entry name" value="YknX_C"/>
    <property type="match status" value="1"/>
</dbReference>
<sequence>MSGLKPSATATGWPASLAALVLGVGLLLPSSVLAQGGGRIVPVNVADAELRAVDTVVDVVGSLLANETVIVRPEIAGRITAISFEEGQRVAKGDLLFTLDDSIYAAELEQDEAALLLSQRTFDRARELLQRGAGTARSRDEAVSQLEVDRAGVELARARLEKTRLRAPFEGIVGLRRVSVGAYVTPGQDLVDIADIDPIKVEFRVPERYSAQLREGLEVEIIVDALQGRTFSGSVYALSPVADVEGRSIAMRARIPNAESLLRPGLFSRVRLVLDTRENVVSVPEQAIVTRADGRYVYRVTAGQTVEFVKVRLGVRQPGWVEIVEGIAPGETVVTAGQLKLRPGDKVRAARPGGQGAPDGTAPTVIDGQNRSGSGGGGPVSGAGNAGPAAAAATVRQGS</sequence>
<dbReference type="Gene3D" id="1.10.287.470">
    <property type="entry name" value="Helix hairpin bin"/>
    <property type="match status" value="1"/>
</dbReference>
<comment type="caution">
    <text evidence="6">The sequence shown here is derived from an EMBL/GenBank/DDBJ whole genome shotgun (WGS) entry which is preliminary data.</text>
</comment>
<protein>
    <submittedName>
        <fullName evidence="6">Efflux RND transporter periplasmic adaptor subunit</fullName>
    </submittedName>
</protein>
<feature type="domain" description="YknX-like C-terminal permuted SH3-like" evidence="5">
    <location>
        <begin position="281"/>
        <end position="348"/>
    </location>
</feature>
<reference evidence="6" key="1">
    <citation type="submission" date="2022-06" db="EMBL/GenBank/DDBJ databases">
        <title>Isolation and Genomics of Futiania mangrovii gen. nov., sp. nov., a Rare and Metabolically-versatile member in the Class Alphaproteobacteria.</title>
        <authorList>
            <person name="Liu L."/>
            <person name="Huang W.-C."/>
            <person name="Pan J."/>
            <person name="Li J."/>
            <person name="Huang Y."/>
            <person name="Du H."/>
            <person name="Liu Y."/>
            <person name="Li M."/>
        </authorList>
    </citation>
    <scope>NUCLEOTIDE SEQUENCE</scope>
    <source>
        <strain evidence="6">FT118</strain>
    </source>
</reference>
<dbReference type="InterPro" id="IPR058625">
    <property type="entry name" value="MdtA-like_BSH"/>
</dbReference>
<evidence type="ECO:0000259" key="3">
    <source>
        <dbReference type="Pfam" id="PF25917"/>
    </source>
</evidence>
<feature type="domain" description="Multidrug resistance protein MdtA-like barrel-sandwich hybrid" evidence="3">
    <location>
        <begin position="67"/>
        <end position="190"/>
    </location>
</feature>
<feature type="compositionally biased region" description="Low complexity" evidence="2">
    <location>
        <begin position="386"/>
        <end position="399"/>
    </location>
</feature>
<dbReference type="InterPro" id="IPR058637">
    <property type="entry name" value="YknX-like_C"/>
</dbReference>
<dbReference type="RefSeq" id="WP_269332429.1">
    <property type="nucleotide sequence ID" value="NZ_JAMZFT010000002.1"/>
</dbReference>
<dbReference type="Pfam" id="PF25954">
    <property type="entry name" value="Beta-barrel_RND_2"/>
    <property type="match status" value="1"/>
</dbReference>
<dbReference type="NCBIfam" id="TIGR01730">
    <property type="entry name" value="RND_mfp"/>
    <property type="match status" value="1"/>
</dbReference>
<dbReference type="Gene3D" id="2.40.50.100">
    <property type="match status" value="1"/>
</dbReference>
<feature type="compositionally biased region" description="Gly residues" evidence="2">
    <location>
        <begin position="373"/>
        <end position="385"/>
    </location>
</feature>
<dbReference type="EMBL" id="JAMZFT010000002">
    <property type="protein sequence ID" value="MCP1336471.1"/>
    <property type="molecule type" value="Genomic_DNA"/>
</dbReference>
<evidence type="ECO:0000259" key="4">
    <source>
        <dbReference type="Pfam" id="PF25954"/>
    </source>
</evidence>
<evidence type="ECO:0000313" key="6">
    <source>
        <dbReference type="EMBL" id="MCP1336471.1"/>
    </source>
</evidence>
<evidence type="ECO:0000256" key="1">
    <source>
        <dbReference type="ARBA" id="ARBA00009477"/>
    </source>
</evidence>